<reference evidence="1 2" key="1">
    <citation type="journal article" date="2005" name="Nucleic Acids Res.">
        <title>Genomic blueprint of Hahella chejuensis, a marine microbe producing an algicidal agent.</title>
        <authorList>
            <person name="Jeong H."/>
            <person name="Yim J.H."/>
            <person name="Lee C."/>
            <person name="Choi S.-H."/>
            <person name="Park Y.K."/>
            <person name="Yoon S.H."/>
            <person name="Hur C.-G."/>
            <person name="Kang H.-Y."/>
            <person name="Kim D."/>
            <person name="Lee H.H."/>
            <person name="Park K.H."/>
            <person name="Park S.-H."/>
            <person name="Park H.-S."/>
            <person name="Lee H.K."/>
            <person name="Oh T.K."/>
            <person name="Kim J.F."/>
        </authorList>
    </citation>
    <scope>NUCLEOTIDE SEQUENCE [LARGE SCALE GENOMIC DNA]</scope>
    <source>
        <strain evidence="1 2">KCTC 2396</strain>
    </source>
</reference>
<evidence type="ECO:0000313" key="1">
    <source>
        <dbReference type="EMBL" id="ABC33182.1"/>
    </source>
</evidence>
<dbReference type="EMBL" id="CP000155">
    <property type="protein sequence ID" value="ABC33182.1"/>
    <property type="molecule type" value="Genomic_DNA"/>
</dbReference>
<protein>
    <submittedName>
        <fullName evidence="1">Uncharacterized protein</fullName>
    </submittedName>
</protein>
<name>Q2S842_HAHCH</name>
<keyword evidence="2" id="KW-1185">Reference proteome</keyword>
<dbReference type="HOGENOM" id="CLU_3374056_0_0_6"/>
<dbReference type="KEGG" id="hch:HCH_06543"/>
<dbReference type="AlphaFoldDB" id="Q2S842"/>
<evidence type="ECO:0000313" key="2">
    <source>
        <dbReference type="Proteomes" id="UP000000238"/>
    </source>
</evidence>
<dbReference type="Proteomes" id="UP000000238">
    <property type="component" value="Chromosome"/>
</dbReference>
<organism evidence="1 2">
    <name type="scientific">Hahella chejuensis (strain KCTC 2396)</name>
    <dbReference type="NCBI Taxonomy" id="349521"/>
    <lineage>
        <taxon>Bacteria</taxon>
        <taxon>Pseudomonadati</taxon>
        <taxon>Pseudomonadota</taxon>
        <taxon>Gammaproteobacteria</taxon>
        <taxon>Oceanospirillales</taxon>
        <taxon>Hahellaceae</taxon>
        <taxon>Hahella</taxon>
    </lineage>
</organism>
<accession>Q2S842</accession>
<sequence length="34" mass="4223">MKSEFRICIELAMRIKPEIKYSKCASFFMWKFIF</sequence>
<gene>
    <name evidence="1" type="ordered locus">HCH_06543</name>
</gene>
<proteinExistence type="predicted"/>